<evidence type="ECO:0000259" key="8">
    <source>
        <dbReference type="Pfam" id="PF17768"/>
    </source>
</evidence>
<organism evidence="9 10">
    <name type="scientific">Anaeromassilibacillus senegalensis</name>
    <dbReference type="NCBI Taxonomy" id="1673717"/>
    <lineage>
        <taxon>Bacteria</taxon>
        <taxon>Bacillati</taxon>
        <taxon>Bacillota</taxon>
        <taxon>Clostridia</taxon>
        <taxon>Eubacteriales</taxon>
        <taxon>Acutalibacteraceae</taxon>
        <taxon>Anaeromassilibacillus</taxon>
    </lineage>
</organism>
<dbReference type="NCBIfam" id="TIGR00644">
    <property type="entry name" value="recJ"/>
    <property type="match status" value="1"/>
</dbReference>
<evidence type="ECO:0000256" key="3">
    <source>
        <dbReference type="ARBA" id="ARBA00022722"/>
    </source>
</evidence>
<sequence>MNIRKWEVRPLDKGRAAAFAEAVGIPSFLAMLMNIRGLDDAAHAEEFLGAGMPLSDPFLLKDMDRAAARITEAIDRMEKIAVYGDYDADGITSTAMVYSYLETRGADVLYYIPQREGEGYGMNVGAVEHLASLGVTLIVTVDNGISSVHEVERANALGVDVVITDHHRPQAQLPQAVAVVDAYRADDRSPYKDFSGAGIAFKLLMALEEGAGDVDDLLETYGDLAAIGTIGDIVPLTGENRTLIRAGLRILSESDRPGVRALLADSGFSGRQLTATNVAFTLVPRINATGRMGSPERAVRLLISGYEDEAEQLSAEICADNEERRRVEASISEAAMADIEARGLANDRVIVVDGADWHHGVIGIVASRITDRYGKPCLVLSRGAEEAKGSGRSVEGFSLFEAVCACGDLLTKYGGHPMAAGVTLPVDRIDAFRTAINRYAAERYPQMPVQSVVLDCKLNPAALSVSMVESLTRLEPFGNGNPQPVFGLYNMELCDITPVGGGGHLRLTLEKNGAVITAMRFGMKPEDFPFARGDRLDLAVQLEARAYRGQQSLTVIVRDLKPSAFDTQKNIDALASYAGWLRGEAMTAADKVRLYPNRTYLAAIYRALRAKAGESVDIVRFTAQLGAESTVGRLFVALKVFEERGLVHSTVNGGRLTAEILETNGKTDITRSPVLAALV</sequence>
<feature type="domain" description="DHHA1" evidence="7">
    <location>
        <begin position="347"/>
        <end position="441"/>
    </location>
</feature>
<dbReference type="PANTHER" id="PTHR30255">
    <property type="entry name" value="SINGLE-STRANDED-DNA-SPECIFIC EXONUCLEASE RECJ"/>
    <property type="match status" value="1"/>
</dbReference>
<feature type="domain" description="DDH" evidence="6">
    <location>
        <begin position="79"/>
        <end position="229"/>
    </location>
</feature>
<evidence type="ECO:0000313" key="9">
    <source>
        <dbReference type="EMBL" id="MCF2651155.1"/>
    </source>
</evidence>
<protein>
    <recommendedName>
        <fullName evidence="2">Single-stranded-DNA-specific exonuclease RecJ</fullName>
    </recommendedName>
</protein>
<evidence type="ECO:0000256" key="4">
    <source>
        <dbReference type="ARBA" id="ARBA00022801"/>
    </source>
</evidence>
<comment type="similarity">
    <text evidence="1">Belongs to the RecJ family.</text>
</comment>
<name>A0ABS9CJ34_9FIRM</name>
<dbReference type="InterPro" id="IPR051673">
    <property type="entry name" value="SSDNA_exonuclease_RecJ"/>
</dbReference>
<reference evidence="9 10" key="1">
    <citation type="submission" date="2020-12" db="EMBL/GenBank/DDBJ databases">
        <title>Whole genome sequences of gut porcine anaerobes.</title>
        <authorList>
            <person name="Kubasova T."/>
            <person name="Jahodarova E."/>
            <person name="Rychlik I."/>
        </authorList>
    </citation>
    <scope>NUCLEOTIDE SEQUENCE [LARGE SCALE GENOMIC DNA]</scope>
    <source>
        <strain evidence="9 10">An867</strain>
    </source>
</reference>
<keyword evidence="5 9" id="KW-0269">Exonuclease</keyword>
<dbReference type="Pfam" id="PF02272">
    <property type="entry name" value="DHHA1"/>
    <property type="match status" value="1"/>
</dbReference>
<dbReference type="InterPro" id="IPR038763">
    <property type="entry name" value="DHH_sf"/>
</dbReference>
<dbReference type="InterPro" id="IPR004610">
    <property type="entry name" value="RecJ"/>
</dbReference>
<dbReference type="InterPro" id="IPR003156">
    <property type="entry name" value="DHHA1_dom"/>
</dbReference>
<dbReference type="SUPFAM" id="SSF64182">
    <property type="entry name" value="DHH phosphoesterases"/>
    <property type="match status" value="1"/>
</dbReference>
<evidence type="ECO:0000259" key="7">
    <source>
        <dbReference type="Pfam" id="PF02272"/>
    </source>
</evidence>
<dbReference type="Pfam" id="PF01368">
    <property type="entry name" value="DHH"/>
    <property type="match status" value="1"/>
</dbReference>
<evidence type="ECO:0000259" key="6">
    <source>
        <dbReference type="Pfam" id="PF01368"/>
    </source>
</evidence>
<evidence type="ECO:0000313" key="10">
    <source>
        <dbReference type="Proteomes" id="UP001299220"/>
    </source>
</evidence>
<accession>A0ABS9CJ34</accession>
<dbReference type="RefSeq" id="WP_235322097.1">
    <property type="nucleotide sequence ID" value="NZ_JAFBIT010000001.1"/>
</dbReference>
<proteinExistence type="inferred from homology"/>
<evidence type="ECO:0000256" key="2">
    <source>
        <dbReference type="ARBA" id="ARBA00019841"/>
    </source>
</evidence>
<dbReference type="Gene3D" id="3.10.310.30">
    <property type="match status" value="1"/>
</dbReference>
<evidence type="ECO:0000256" key="1">
    <source>
        <dbReference type="ARBA" id="ARBA00005915"/>
    </source>
</evidence>
<feature type="domain" description="RecJ OB" evidence="8">
    <location>
        <begin position="454"/>
        <end position="559"/>
    </location>
</feature>
<evidence type="ECO:0000256" key="5">
    <source>
        <dbReference type="ARBA" id="ARBA00022839"/>
    </source>
</evidence>
<keyword evidence="3" id="KW-0540">Nuclease</keyword>
<dbReference type="GO" id="GO:0004527">
    <property type="term" value="F:exonuclease activity"/>
    <property type="evidence" value="ECO:0007669"/>
    <property type="project" value="UniProtKB-KW"/>
</dbReference>
<dbReference type="InterPro" id="IPR001667">
    <property type="entry name" value="DDH_dom"/>
</dbReference>
<dbReference type="EMBL" id="JAFBIT010000001">
    <property type="protein sequence ID" value="MCF2651155.1"/>
    <property type="molecule type" value="Genomic_DNA"/>
</dbReference>
<dbReference type="InterPro" id="IPR041122">
    <property type="entry name" value="RecJ_OB"/>
</dbReference>
<dbReference type="Gene3D" id="3.90.1640.30">
    <property type="match status" value="1"/>
</dbReference>
<gene>
    <name evidence="9" type="primary">recJ</name>
    <name evidence="9" type="ORF">JQM67_00830</name>
</gene>
<keyword evidence="4" id="KW-0378">Hydrolase</keyword>
<dbReference type="PANTHER" id="PTHR30255:SF2">
    <property type="entry name" value="SINGLE-STRANDED-DNA-SPECIFIC EXONUCLEASE RECJ"/>
    <property type="match status" value="1"/>
</dbReference>
<dbReference type="Pfam" id="PF17768">
    <property type="entry name" value="RecJ_OB"/>
    <property type="match status" value="1"/>
</dbReference>
<keyword evidence="10" id="KW-1185">Reference proteome</keyword>
<comment type="caution">
    <text evidence="9">The sequence shown here is derived from an EMBL/GenBank/DDBJ whole genome shotgun (WGS) entry which is preliminary data.</text>
</comment>
<dbReference type="Proteomes" id="UP001299220">
    <property type="component" value="Unassembled WGS sequence"/>
</dbReference>